<sequence length="621" mass="70020">MTAAVLPYRPPAVNQRYCSTAKNNELPNTSPEPFLTTAFTEHNDREPVPKTIRAVLDSKTPVEGRSLIICLDGTGDKFDSDNSNVVNFVACLKKDDPKQVTYYQSGIGTYDGSGMKDGFSASMDMAIGSGLGIHIKDAYRFLMQNYREGDRICLLGFSRGAYTVRCLAGMLHKVGLLPAGNAAQINFAYNFYKDDSKAGWSMSADFKKTFCTNVEVYFVGVWDCVASVGFIPRKLPFSKSPTNTIHFFRHAMALDEHRAKFKICQFSHHDPAGASRAPTIDFTKIKPPKDPRGPVVRVIEAVRSCFSTTKRQAVRKAQWDQMSNASSSSNLRKEKQDRFMRRFEEQEHGHGMHKHIETDVCEVWFAGGHADVGGGAVPNHERHMLSRIPLRWMLRQCFECNTGIIFSTAALAETGIDIPTIYPLYQKLKKPLVGPSPDVVEQYEAGALPPLKGRSTAFGVDERKKEPGVERKSHGRSYTNGYTSGTQHEKDSFDHVNTNKTNDRGDIYNADLYRSAAHPFHVIDLLPEQVEDHFDARSPLNDMLAIAKGWWLLELWPVKVFVERKESVTGWGKVVRMNMGRYRAIREIEPKMHWTVQCRMEECGYRVRNRVDGNAVWKVAT</sequence>
<name>S3DDI0_GLAL2</name>
<evidence type="ECO:0000259" key="2">
    <source>
        <dbReference type="Pfam" id="PF09994"/>
    </source>
</evidence>
<dbReference type="SUPFAM" id="SSF53474">
    <property type="entry name" value="alpha/beta-Hydrolases"/>
    <property type="match status" value="1"/>
</dbReference>
<dbReference type="AlphaFoldDB" id="S3DDI0"/>
<dbReference type="InterPro" id="IPR029058">
    <property type="entry name" value="AB_hydrolase_fold"/>
</dbReference>
<keyword evidence="4" id="KW-1185">Reference proteome</keyword>
<feature type="region of interest" description="Disordered" evidence="1">
    <location>
        <begin position="454"/>
        <end position="494"/>
    </location>
</feature>
<evidence type="ECO:0000313" key="3">
    <source>
        <dbReference type="EMBL" id="EPE36482.1"/>
    </source>
</evidence>
<dbReference type="HOGENOM" id="CLU_005049_5_0_1"/>
<dbReference type="KEGG" id="glz:GLAREA_08645"/>
<organism evidence="3 4">
    <name type="scientific">Glarea lozoyensis (strain ATCC 20868 / MF5171)</name>
    <dbReference type="NCBI Taxonomy" id="1116229"/>
    <lineage>
        <taxon>Eukaryota</taxon>
        <taxon>Fungi</taxon>
        <taxon>Dikarya</taxon>
        <taxon>Ascomycota</taxon>
        <taxon>Pezizomycotina</taxon>
        <taxon>Leotiomycetes</taxon>
        <taxon>Helotiales</taxon>
        <taxon>Helotiaceae</taxon>
        <taxon>Glarea</taxon>
    </lineage>
</organism>
<dbReference type="EMBL" id="KE145352">
    <property type="protein sequence ID" value="EPE36482.1"/>
    <property type="molecule type" value="Genomic_DNA"/>
</dbReference>
<dbReference type="eggNOG" id="ENOG502QPR9">
    <property type="taxonomic scope" value="Eukaryota"/>
</dbReference>
<feature type="domain" description="T6SS Phospholipase effector Tle1-like catalytic" evidence="2">
    <location>
        <begin position="65"/>
        <end position="396"/>
    </location>
</feature>
<evidence type="ECO:0000256" key="1">
    <source>
        <dbReference type="SAM" id="MobiDB-lite"/>
    </source>
</evidence>
<proteinExistence type="predicted"/>
<feature type="compositionally biased region" description="Polar residues" evidence="1">
    <location>
        <begin position="476"/>
        <end position="486"/>
    </location>
</feature>
<dbReference type="Proteomes" id="UP000016922">
    <property type="component" value="Unassembled WGS sequence"/>
</dbReference>
<gene>
    <name evidence="3" type="ORF">GLAREA_08645</name>
</gene>
<protein>
    <recommendedName>
        <fullName evidence="2">T6SS Phospholipase effector Tle1-like catalytic domain-containing protein</fullName>
    </recommendedName>
</protein>
<dbReference type="OMA" id="GDMPRPV"/>
<dbReference type="PANTHER" id="PTHR33840:SF2">
    <property type="entry name" value="TLE1 PHOSPHOLIPASE DOMAIN-CONTAINING PROTEIN"/>
    <property type="match status" value="1"/>
</dbReference>
<dbReference type="OrthoDB" id="3162439at2759"/>
<reference evidence="3 4" key="1">
    <citation type="journal article" date="2013" name="BMC Genomics">
        <title>Genomics-driven discovery of the pneumocandin biosynthetic gene cluster in the fungus Glarea lozoyensis.</title>
        <authorList>
            <person name="Chen L."/>
            <person name="Yue Q."/>
            <person name="Zhang X."/>
            <person name="Xiang M."/>
            <person name="Wang C."/>
            <person name="Li S."/>
            <person name="Che Y."/>
            <person name="Ortiz-Lopez F.J."/>
            <person name="Bills G.F."/>
            <person name="Liu X."/>
            <person name="An Z."/>
        </authorList>
    </citation>
    <scope>NUCLEOTIDE SEQUENCE [LARGE SCALE GENOMIC DNA]</scope>
    <source>
        <strain evidence="4">ATCC 20868 / MF5171</strain>
    </source>
</reference>
<evidence type="ECO:0000313" key="4">
    <source>
        <dbReference type="Proteomes" id="UP000016922"/>
    </source>
</evidence>
<dbReference type="Pfam" id="PF09994">
    <property type="entry name" value="T6SS_Tle1-like_cat"/>
    <property type="match status" value="1"/>
</dbReference>
<dbReference type="PANTHER" id="PTHR33840">
    <property type="match status" value="1"/>
</dbReference>
<feature type="compositionally biased region" description="Basic and acidic residues" evidence="1">
    <location>
        <begin position="460"/>
        <end position="472"/>
    </location>
</feature>
<dbReference type="GeneID" id="19467693"/>
<dbReference type="InterPro" id="IPR018712">
    <property type="entry name" value="Tle1-like_cat"/>
</dbReference>
<dbReference type="RefSeq" id="XP_008075797.1">
    <property type="nucleotide sequence ID" value="XM_008077606.1"/>
</dbReference>
<accession>S3DDI0</accession>